<evidence type="ECO:0000256" key="2">
    <source>
        <dbReference type="ARBA" id="ARBA00022777"/>
    </source>
</evidence>
<keyword evidence="4" id="KW-0804">Transcription</keyword>
<dbReference type="PIRSF" id="PIRSF036625">
    <property type="entry name" value="GAF_ANTAR"/>
    <property type="match status" value="1"/>
</dbReference>
<dbReference type="PROSITE" id="PS50921">
    <property type="entry name" value="ANTAR"/>
    <property type="match status" value="1"/>
</dbReference>
<dbReference type="OrthoDB" id="3683444at2"/>
<dbReference type="RefSeq" id="WP_136641704.1">
    <property type="nucleotide sequence ID" value="NZ_QYRT01000011.1"/>
</dbReference>
<evidence type="ECO:0000256" key="1">
    <source>
        <dbReference type="ARBA" id="ARBA00022679"/>
    </source>
</evidence>
<dbReference type="Gene3D" id="1.10.10.10">
    <property type="entry name" value="Winged helix-like DNA-binding domain superfamily/Winged helix DNA-binding domain"/>
    <property type="match status" value="1"/>
</dbReference>
<dbReference type="Pfam" id="PF03861">
    <property type="entry name" value="ANTAR"/>
    <property type="match status" value="1"/>
</dbReference>
<dbReference type="SMART" id="SM00065">
    <property type="entry name" value="GAF"/>
    <property type="match status" value="1"/>
</dbReference>
<dbReference type="InterPro" id="IPR005561">
    <property type="entry name" value="ANTAR"/>
</dbReference>
<dbReference type="Gene3D" id="3.30.450.40">
    <property type="match status" value="1"/>
</dbReference>
<organism evidence="6 7">
    <name type="scientific">Subtercola vilae</name>
    <dbReference type="NCBI Taxonomy" id="2056433"/>
    <lineage>
        <taxon>Bacteria</taxon>
        <taxon>Bacillati</taxon>
        <taxon>Actinomycetota</taxon>
        <taxon>Actinomycetes</taxon>
        <taxon>Micrococcales</taxon>
        <taxon>Microbacteriaceae</taxon>
        <taxon>Subtercola</taxon>
    </lineage>
</organism>
<protein>
    <submittedName>
        <fullName evidence="6">ANTAR domain-containing protein</fullName>
    </submittedName>
</protein>
<name>A0A4T2C3C7_9MICO</name>
<keyword evidence="3" id="KW-0805">Transcription regulation</keyword>
<dbReference type="GO" id="GO:0016301">
    <property type="term" value="F:kinase activity"/>
    <property type="evidence" value="ECO:0007669"/>
    <property type="project" value="UniProtKB-KW"/>
</dbReference>
<gene>
    <name evidence="6" type="ORF">D4765_07690</name>
</gene>
<keyword evidence="7" id="KW-1185">Reference proteome</keyword>
<dbReference type="Proteomes" id="UP000306192">
    <property type="component" value="Unassembled WGS sequence"/>
</dbReference>
<dbReference type="InterPro" id="IPR036388">
    <property type="entry name" value="WH-like_DNA-bd_sf"/>
</dbReference>
<comment type="caution">
    <text evidence="6">The sequence shown here is derived from an EMBL/GenBank/DDBJ whole genome shotgun (WGS) entry which is preliminary data.</text>
</comment>
<dbReference type="EMBL" id="QYRT01000011">
    <property type="protein sequence ID" value="TIH37661.1"/>
    <property type="molecule type" value="Genomic_DNA"/>
</dbReference>
<dbReference type="AlphaFoldDB" id="A0A4T2C3C7"/>
<dbReference type="InterPro" id="IPR011006">
    <property type="entry name" value="CheY-like_superfamily"/>
</dbReference>
<reference evidence="6 7" key="1">
    <citation type="journal article" date="2019" name="Microorganisms">
        <title>Systematic Affiliation and Genome Analysis of Subtercola vilae DB165(T) with Particular Emphasis on Cold Adaptation of an Isolate from a High-Altitude Cold Volcano Lake.</title>
        <authorList>
            <person name="Villalobos A.S."/>
            <person name="Wiese J."/>
            <person name="Imhoff J.F."/>
            <person name="Dorador C."/>
            <person name="Keller A."/>
            <person name="Hentschel U."/>
        </authorList>
    </citation>
    <scope>NUCLEOTIDE SEQUENCE [LARGE SCALE GENOMIC DNA]</scope>
    <source>
        <strain evidence="6 7">DB165</strain>
    </source>
</reference>
<proteinExistence type="predicted"/>
<evidence type="ECO:0000256" key="4">
    <source>
        <dbReference type="ARBA" id="ARBA00023163"/>
    </source>
</evidence>
<evidence type="ECO:0000313" key="6">
    <source>
        <dbReference type="EMBL" id="TIH37661.1"/>
    </source>
</evidence>
<dbReference type="InterPro" id="IPR029016">
    <property type="entry name" value="GAF-like_dom_sf"/>
</dbReference>
<keyword evidence="1" id="KW-0808">Transferase</keyword>
<dbReference type="GO" id="GO:0003723">
    <property type="term" value="F:RNA binding"/>
    <property type="evidence" value="ECO:0007669"/>
    <property type="project" value="InterPro"/>
</dbReference>
<dbReference type="SUPFAM" id="SSF55781">
    <property type="entry name" value="GAF domain-like"/>
    <property type="match status" value="1"/>
</dbReference>
<feature type="domain" description="ANTAR" evidence="5">
    <location>
        <begin position="170"/>
        <end position="231"/>
    </location>
</feature>
<sequence length="237" mass="25664">MTNTTRENLLFETFTTVSDTLVDEYDVVELLQTLVDSCTEIFDIAAAGILLADKDGSLELIASTSEASRLVELMQLSAVAGPCIECFATGQTVSVPDIGASPDEWSEFRDSALDQGFSSLLGIPLRLRDEVIGALNLMRVETGELAERDVRAATALANVATIGILQERNVREVGLVSAQLEYALSSRVIIEQAKGVLSHTHTISTDEAFNRLRGYARGHHLKLADVAHQVVALELHV</sequence>
<evidence type="ECO:0000259" key="5">
    <source>
        <dbReference type="PROSITE" id="PS50921"/>
    </source>
</evidence>
<evidence type="ECO:0000256" key="3">
    <source>
        <dbReference type="ARBA" id="ARBA00023015"/>
    </source>
</evidence>
<accession>A0A4T2C3C7</accession>
<dbReference type="InterPro" id="IPR012074">
    <property type="entry name" value="GAF_ANTAR"/>
</dbReference>
<dbReference type="SUPFAM" id="SSF52172">
    <property type="entry name" value="CheY-like"/>
    <property type="match status" value="1"/>
</dbReference>
<keyword evidence="2" id="KW-0418">Kinase</keyword>
<dbReference type="SMART" id="SM01012">
    <property type="entry name" value="ANTAR"/>
    <property type="match status" value="1"/>
</dbReference>
<dbReference type="InterPro" id="IPR003018">
    <property type="entry name" value="GAF"/>
</dbReference>
<dbReference type="Pfam" id="PF13185">
    <property type="entry name" value="GAF_2"/>
    <property type="match status" value="1"/>
</dbReference>
<evidence type="ECO:0000313" key="7">
    <source>
        <dbReference type="Proteomes" id="UP000306192"/>
    </source>
</evidence>